<evidence type="ECO:0000256" key="3">
    <source>
        <dbReference type="ARBA" id="ARBA00022737"/>
    </source>
</evidence>
<keyword evidence="5" id="KW-0862">Zinc</keyword>
<proteinExistence type="inferred from homology"/>
<keyword evidence="4 10" id="KW-0863">Zinc-finger</keyword>
<dbReference type="EMBL" id="BEXD01003828">
    <property type="protein sequence ID" value="GBC02417.1"/>
    <property type="molecule type" value="Genomic_DNA"/>
</dbReference>
<evidence type="ECO:0000256" key="1">
    <source>
        <dbReference type="ARBA" id="ARBA00004123"/>
    </source>
</evidence>
<evidence type="ECO:0000256" key="8">
    <source>
        <dbReference type="ARBA" id="ARBA00023242"/>
    </source>
</evidence>
<organism evidence="12 14">
    <name type="scientific">Rhizophagus clarus</name>
    <dbReference type="NCBI Taxonomy" id="94130"/>
    <lineage>
        <taxon>Eukaryota</taxon>
        <taxon>Fungi</taxon>
        <taxon>Fungi incertae sedis</taxon>
        <taxon>Mucoromycota</taxon>
        <taxon>Glomeromycotina</taxon>
        <taxon>Glomeromycetes</taxon>
        <taxon>Glomerales</taxon>
        <taxon>Glomeraceae</taxon>
        <taxon>Rhizophagus</taxon>
    </lineage>
</organism>
<evidence type="ECO:0000256" key="10">
    <source>
        <dbReference type="PROSITE-ProRule" id="PRU00042"/>
    </source>
</evidence>
<comment type="caution">
    <text evidence="12">The sequence shown here is derived from an EMBL/GenBank/DDBJ whole genome shotgun (WGS) entry which is preliminary data.</text>
</comment>
<dbReference type="PANTHER" id="PTHR23233">
    <property type="entry name" value="SAL-LIKE PROTEIN"/>
    <property type="match status" value="1"/>
</dbReference>
<keyword evidence="8" id="KW-0539">Nucleus</keyword>
<comment type="subcellular location">
    <subcellularLocation>
        <location evidence="1">Nucleus</location>
    </subcellularLocation>
</comment>
<dbReference type="SUPFAM" id="SSF57667">
    <property type="entry name" value="beta-beta-alpha zinc fingers"/>
    <property type="match status" value="1"/>
</dbReference>
<keyword evidence="14" id="KW-1185">Reference proteome</keyword>
<dbReference type="Proteomes" id="UP000247702">
    <property type="component" value="Unassembled WGS sequence"/>
</dbReference>
<keyword evidence="7" id="KW-0804">Transcription</keyword>
<dbReference type="InterPro" id="IPR036236">
    <property type="entry name" value="Znf_C2H2_sf"/>
</dbReference>
<evidence type="ECO:0000313" key="14">
    <source>
        <dbReference type="Proteomes" id="UP000247702"/>
    </source>
</evidence>
<evidence type="ECO:0000256" key="4">
    <source>
        <dbReference type="ARBA" id="ARBA00022771"/>
    </source>
</evidence>
<dbReference type="InterPro" id="IPR013087">
    <property type="entry name" value="Znf_C2H2_type"/>
</dbReference>
<keyword evidence="3" id="KW-0677">Repeat</keyword>
<keyword evidence="2" id="KW-0479">Metal-binding</keyword>
<evidence type="ECO:0000256" key="9">
    <source>
        <dbReference type="ARBA" id="ARBA00038474"/>
    </source>
</evidence>
<dbReference type="FunFam" id="3.30.160.60:FF:001102">
    <property type="entry name" value="Transcription factor IIIA"/>
    <property type="match status" value="1"/>
</dbReference>
<name>A0A2Z6SC27_9GLOM</name>
<sequence>MESKTCLPSIKFLLDSPTIDDNHGPSFGYTPSHPTPMDPVITSNGSSYHHVSSQSNPDAHHLAAINAHNKQAMNISTNNPHPSNIKSLLSPPESPDMTTSHQQSLFDSYGNQVPRQEERYNVSQHQQCSCYANKPSSVYSTSTPVMNTYNQQHSVSNYNPYIQPVQRYSSFSSTIQPIPISSYDRKSPNSLTRLNTSTLGLPLPTKHFSQKGLVGQILPSGSGNRYQCPYCSKRFSRPSSLRIHIYSHTGEKPFVCTEPGCGRKFSVQSNMRRHLRVHRLGRPVKKTRYDGEVEGVKIMNPTAILQSY</sequence>
<reference evidence="13" key="2">
    <citation type="submission" date="2019-10" db="EMBL/GenBank/DDBJ databases">
        <title>Conservation and host-specific expression of non-tandemly repeated heterogenous ribosome RNA gene in arbuscular mycorrhizal fungi.</title>
        <authorList>
            <person name="Maeda T."/>
            <person name="Kobayashi Y."/>
            <person name="Nakagawa T."/>
            <person name="Ezawa T."/>
            <person name="Yamaguchi K."/>
            <person name="Bino T."/>
            <person name="Nishimoto Y."/>
            <person name="Shigenobu S."/>
            <person name="Kawaguchi M."/>
        </authorList>
    </citation>
    <scope>NUCLEOTIDE SEQUENCE</scope>
    <source>
        <strain evidence="13">HR1</strain>
    </source>
</reference>
<evidence type="ECO:0000256" key="6">
    <source>
        <dbReference type="ARBA" id="ARBA00023015"/>
    </source>
</evidence>
<evidence type="ECO:0000256" key="5">
    <source>
        <dbReference type="ARBA" id="ARBA00022833"/>
    </source>
</evidence>
<dbReference type="GO" id="GO:0008270">
    <property type="term" value="F:zinc ion binding"/>
    <property type="evidence" value="ECO:0007669"/>
    <property type="project" value="UniProtKB-KW"/>
</dbReference>
<evidence type="ECO:0000256" key="7">
    <source>
        <dbReference type="ARBA" id="ARBA00023163"/>
    </source>
</evidence>
<feature type="domain" description="C2H2-type" evidence="11">
    <location>
        <begin position="254"/>
        <end position="283"/>
    </location>
</feature>
<dbReference type="SMART" id="SM00355">
    <property type="entry name" value="ZnF_C2H2"/>
    <property type="match status" value="2"/>
</dbReference>
<dbReference type="GO" id="GO:0000978">
    <property type="term" value="F:RNA polymerase II cis-regulatory region sequence-specific DNA binding"/>
    <property type="evidence" value="ECO:0007669"/>
    <property type="project" value="TreeGrafter"/>
</dbReference>
<dbReference type="EMBL" id="BLAL01000065">
    <property type="protein sequence ID" value="GES82972.1"/>
    <property type="molecule type" value="Genomic_DNA"/>
</dbReference>
<evidence type="ECO:0000313" key="12">
    <source>
        <dbReference type="EMBL" id="GBC02417.1"/>
    </source>
</evidence>
<dbReference type="STRING" id="94130.A0A2Z6SC27"/>
<dbReference type="OrthoDB" id="6077919at2759"/>
<dbReference type="FunFam" id="3.30.160.60:FF:000145">
    <property type="entry name" value="Zinc finger protein 574"/>
    <property type="match status" value="1"/>
</dbReference>
<accession>A0A2Z6SC27</accession>
<dbReference type="Gene3D" id="3.30.160.60">
    <property type="entry name" value="Classic Zinc Finger"/>
    <property type="match status" value="2"/>
</dbReference>
<dbReference type="Pfam" id="PF00096">
    <property type="entry name" value="zf-C2H2"/>
    <property type="match status" value="2"/>
</dbReference>
<dbReference type="GO" id="GO:0005634">
    <property type="term" value="C:nucleus"/>
    <property type="evidence" value="ECO:0007669"/>
    <property type="project" value="UniProtKB-SubCell"/>
</dbReference>
<keyword evidence="6" id="KW-0805">Transcription regulation</keyword>
<dbReference type="PANTHER" id="PTHR23233:SF84">
    <property type="entry name" value="FI23031P1"/>
    <property type="match status" value="1"/>
</dbReference>
<dbReference type="AlphaFoldDB" id="A0A2Z6SC27"/>
<feature type="domain" description="C2H2-type" evidence="11">
    <location>
        <begin position="226"/>
        <end position="253"/>
    </location>
</feature>
<protein>
    <submittedName>
        <fullName evidence="13">C2H2-type zinc finger transcription factor</fullName>
    </submittedName>
</protein>
<evidence type="ECO:0000313" key="13">
    <source>
        <dbReference type="EMBL" id="GES82972.1"/>
    </source>
</evidence>
<dbReference type="Proteomes" id="UP000615446">
    <property type="component" value="Unassembled WGS sequence"/>
</dbReference>
<dbReference type="PROSITE" id="PS00028">
    <property type="entry name" value="ZINC_FINGER_C2H2_1"/>
    <property type="match status" value="2"/>
</dbReference>
<comment type="similarity">
    <text evidence="9">Belongs to the sal C2H2-type zinc-finger protein family.</text>
</comment>
<evidence type="ECO:0000259" key="11">
    <source>
        <dbReference type="PROSITE" id="PS50157"/>
    </source>
</evidence>
<dbReference type="GO" id="GO:0000981">
    <property type="term" value="F:DNA-binding transcription factor activity, RNA polymerase II-specific"/>
    <property type="evidence" value="ECO:0007669"/>
    <property type="project" value="TreeGrafter"/>
</dbReference>
<dbReference type="InterPro" id="IPR051565">
    <property type="entry name" value="Sal_C2H2-zinc-finger"/>
</dbReference>
<reference evidence="12 14" key="1">
    <citation type="submission" date="2017-11" db="EMBL/GenBank/DDBJ databases">
        <title>The genome of Rhizophagus clarus HR1 reveals common genetic basis of auxotrophy among arbuscular mycorrhizal fungi.</title>
        <authorList>
            <person name="Kobayashi Y."/>
        </authorList>
    </citation>
    <scope>NUCLEOTIDE SEQUENCE [LARGE SCALE GENOMIC DNA]</scope>
    <source>
        <strain evidence="12 14">HR1</strain>
    </source>
</reference>
<evidence type="ECO:0000256" key="2">
    <source>
        <dbReference type="ARBA" id="ARBA00022723"/>
    </source>
</evidence>
<gene>
    <name evidence="13" type="ORF">RCL2_001014300</name>
    <name evidence="12" type="ORF">RclHR1_04610003</name>
</gene>
<dbReference type="PROSITE" id="PS50157">
    <property type="entry name" value="ZINC_FINGER_C2H2_2"/>
    <property type="match status" value="2"/>
</dbReference>